<sequence length="191" mass="21085">MLGRLKNRLFKAAGDSDRDDLMAFSDSVAGLNREAVLHMLVLANALRLTLAIRHKLELTAYLDGEPVSDQALYPEKIACIVKALQKSKARMAARAMMIWLHSAKAVGTPALRVHGRDLWAELAKGLGNDGEIALARAQLSWLKAIDFPDGPTNADCLYIPRMLNPHRPHLAHIRWIGGAVQHDTARNVMRA</sequence>
<keyword evidence="2" id="KW-1185">Reference proteome</keyword>
<comment type="caution">
    <text evidence="1">The sequence shown here is derived from an EMBL/GenBank/DDBJ whole genome shotgun (WGS) entry which is preliminary data.</text>
</comment>
<dbReference type="RefSeq" id="WP_129971531.1">
    <property type="nucleotide sequence ID" value="NZ_JACCEW010000009.1"/>
</dbReference>
<accession>A0A853FKU5</accession>
<gene>
    <name evidence="1" type="ORF">H0A68_19125</name>
</gene>
<organism evidence="1 2">
    <name type="scientific">Allopusillimonas soli</name>
    <dbReference type="NCBI Taxonomy" id="659016"/>
    <lineage>
        <taxon>Bacteria</taxon>
        <taxon>Pseudomonadati</taxon>
        <taxon>Pseudomonadota</taxon>
        <taxon>Betaproteobacteria</taxon>
        <taxon>Burkholderiales</taxon>
        <taxon>Alcaligenaceae</taxon>
        <taxon>Allopusillimonas</taxon>
    </lineage>
</organism>
<dbReference type="Proteomes" id="UP000580517">
    <property type="component" value="Unassembled WGS sequence"/>
</dbReference>
<dbReference type="AlphaFoldDB" id="A0A853FKU5"/>
<protein>
    <submittedName>
        <fullName evidence="1">Uncharacterized protein</fullName>
    </submittedName>
</protein>
<reference evidence="1 2" key="1">
    <citation type="submission" date="2020-07" db="EMBL/GenBank/DDBJ databases">
        <title>Taxonomic revisions and descriptions of new bacterial species based on genomic comparisons in the high-G+C-content subgroup of the family Alcaligenaceae.</title>
        <authorList>
            <person name="Szabo A."/>
            <person name="Felfoldi T."/>
        </authorList>
    </citation>
    <scope>NUCLEOTIDE SEQUENCE [LARGE SCALE GENOMIC DNA]</scope>
    <source>
        <strain evidence="1 2">DSM 25264</strain>
    </source>
</reference>
<name>A0A853FKU5_9BURK</name>
<proteinExistence type="predicted"/>
<dbReference type="EMBL" id="JACCEW010000009">
    <property type="protein sequence ID" value="NYT38991.1"/>
    <property type="molecule type" value="Genomic_DNA"/>
</dbReference>
<evidence type="ECO:0000313" key="1">
    <source>
        <dbReference type="EMBL" id="NYT38991.1"/>
    </source>
</evidence>
<evidence type="ECO:0000313" key="2">
    <source>
        <dbReference type="Proteomes" id="UP000580517"/>
    </source>
</evidence>